<evidence type="ECO:0000313" key="3">
    <source>
        <dbReference type="Proteomes" id="UP001374579"/>
    </source>
</evidence>
<sequence>MDIMIVSFHLKVLPLSFPIHRQKTRQKDRRTSAEELTASPYKRKLEEKAYQRKKNATRMTIPKNSKKRTTKKTAKSTKQAETETEGNWHCNLCGEWSLEDMICCRSCKRWAHTACAGTTRSYYVCDFCC</sequence>
<organism evidence="2 3">
    <name type="scientific">Littorina saxatilis</name>
    <dbReference type="NCBI Taxonomy" id="31220"/>
    <lineage>
        <taxon>Eukaryota</taxon>
        <taxon>Metazoa</taxon>
        <taxon>Spiralia</taxon>
        <taxon>Lophotrochozoa</taxon>
        <taxon>Mollusca</taxon>
        <taxon>Gastropoda</taxon>
        <taxon>Caenogastropoda</taxon>
        <taxon>Littorinimorpha</taxon>
        <taxon>Littorinoidea</taxon>
        <taxon>Littorinidae</taxon>
        <taxon>Littorina</taxon>
    </lineage>
</organism>
<name>A0AAN9GA87_9CAEN</name>
<dbReference type="Proteomes" id="UP001374579">
    <property type="component" value="Unassembled WGS sequence"/>
</dbReference>
<dbReference type="InterPro" id="IPR011011">
    <property type="entry name" value="Znf_FYVE_PHD"/>
</dbReference>
<dbReference type="InterPro" id="IPR013083">
    <property type="entry name" value="Znf_RING/FYVE/PHD"/>
</dbReference>
<evidence type="ECO:0000256" key="1">
    <source>
        <dbReference type="SAM" id="MobiDB-lite"/>
    </source>
</evidence>
<proteinExistence type="predicted"/>
<feature type="compositionally biased region" description="Basic residues" evidence="1">
    <location>
        <begin position="64"/>
        <end position="75"/>
    </location>
</feature>
<feature type="region of interest" description="Disordered" evidence="1">
    <location>
        <begin position="52"/>
        <end position="85"/>
    </location>
</feature>
<dbReference type="SUPFAM" id="SSF57903">
    <property type="entry name" value="FYVE/PHD zinc finger"/>
    <property type="match status" value="1"/>
</dbReference>
<dbReference type="EMBL" id="JBAMIC010000011">
    <property type="protein sequence ID" value="KAK7101011.1"/>
    <property type="molecule type" value="Genomic_DNA"/>
</dbReference>
<comment type="caution">
    <text evidence="2">The sequence shown here is derived from an EMBL/GenBank/DDBJ whole genome shotgun (WGS) entry which is preliminary data.</text>
</comment>
<gene>
    <name evidence="2" type="ORF">V1264_023860</name>
</gene>
<dbReference type="Gene3D" id="3.30.40.10">
    <property type="entry name" value="Zinc/RING finger domain, C3HC4 (zinc finger)"/>
    <property type="match status" value="1"/>
</dbReference>
<dbReference type="AlphaFoldDB" id="A0AAN9GA87"/>
<reference evidence="2 3" key="1">
    <citation type="submission" date="2024-02" db="EMBL/GenBank/DDBJ databases">
        <title>Chromosome-scale genome assembly of the rough periwinkle Littorina saxatilis.</title>
        <authorList>
            <person name="De Jode A."/>
            <person name="Faria R."/>
            <person name="Formenti G."/>
            <person name="Sims Y."/>
            <person name="Smith T.P."/>
            <person name="Tracey A."/>
            <person name="Wood J.M.D."/>
            <person name="Zagrodzka Z.B."/>
            <person name="Johannesson K."/>
            <person name="Butlin R.K."/>
            <person name="Leder E.H."/>
        </authorList>
    </citation>
    <scope>NUCLEOTIDE SEQUENCE [LARGE SCALE GENOMIC DNA]</scope>
    <source>
        <strain evidence="2">Snail1</strain>
        <tissue evidence="2">Muscle</tissue>
    </source>
</reference>
<evidence type="ECO:0000313" key="2">
    <source>
        <dbReference type="EMBL" id="KAK7101011.1"/>
    </source>
</evidence>
<protein>
    <recommendedName>
        <fullName evidence="4">Zinc finger PHD-type domain-containing protein</fullName>
    </recommendedName>
</protein>
<keyword evidence="3" id="KW-1185">Reference proteome</keyword>
<accession>A0AAN9GA87</accession>
<evidence type="ECO:0008006" key="4">
    <source>
        <dbReference type="Google" id="ProtNLM"/>
    </source>
</evidence>